<dbReference type="OrthoDB" id="7889190at2"/>
<reference evidence="3" key="1">
    <citation type="journal article" date="2014" name="Int. J. Syst. Evol. Microbiol.">
        <title>Complete genome sequence of Corynebacterium casei LMG S-19264T (=DSM 44701T), isolated from a smear-ripened cheese.</title>
        <authorList>
            <consortium name="US DOE Joint Genome Institute (JGI-PGF)"/>
            <person name="Walter F."/>
            <person name="Albersmeier A."/>
            <person name="Kalinowski J."/>
            <person name="Ruckert C."/>
        </authorList>
    </citation>
    <scope>NUCLEOTIDE SEQUENCE</scope>
    <source>
        <strain evidence="3">CGMCC 1.12426</strain>
    </source>
</reference>
<proteinExistence type="predicted"/>
<evidence type="ECO:0000259" key="2">
    <source>
        <dbReference type="Pfam" id="PF10135"/>
    </source>
</evidence>
<dbReference type="InterPro" id="IPR019301">
    <property type="entry name" value="Flagellar_prot_FlgJ_N"/>
</dbReference>
<feature type="domain" description="Flagellar protein FlgJ N-terminal" evidence="2">
    <location>
        <begin position="110"/>
        <end position="148"/>
    </location>
</feature>
<name>A0A916X2D7_9HYPH</name>
<comment type="caution">
    <text evidence="3">The sequence shown here is derived from an EMBL/GenBank/DDBJ whole genome shotgun (WGS) entry which is preliminary data.</text>
</comment>
<evidence type="ECO:0000256" key="1">
    <source>
        <dbReference type="SAM" id="MobiDB-lite"/>
    </source>
</evidence>
<dbReference type="RefSeq" id="WP_150497005.1">
    <property type="nucleotide sequence ID" value="NZ_BMFA01000008.1"/>
</dbReference>
<dbReference type="Pfam" id="PF10135">
    <property type="entry name" value="Rod-binding"/>
    <property type="match status" value="1"/>
</dbReference>
<evidence type="ECO:0000313" key="3">
    <source>
        <dbReference type="EMBL" id="GGB53801.1"/>
    </source>
</evidence>
<dbReference type="AlphaFoldDB" id="A0A916X2D7"/>
<reference evidence="3" key="2">
    <citation type="submission" date="2020-09" db="EMBL/GenBank/DDBJ databases">
        <authorList>
            <person name="Sun Q."/>
            <person name="Zhou Y."/>
        </authorList>
    </citation>
    <scope>NUCLEOTIDE SEQUENCE</scope>
    <source>
        <strain evidence="3">CGMCC 1.12426</strain>
    </source>
</reference>
<feature type="region of interest" description="Disordered" evidence="1">
    <location>
        <begin position="53"/>
        <end position="87"/>
    </location>
</feature>
<protein>
    <recommendedName>
        <fullName evidence="2">Flagellar protein FlgJ N-terminal domain-containing protein</fullName>
    </recommendedName>
</protein>
<accession>A0A916X2D7</accession>
<dbReference type="EMBL" id="BMFA01000008">
    <property type="protein sequence ID" value="GGB53801.1"/>
    <property type="molecule type" value="Genomic_DNA"/>
</dbReference>
<sequence>MAISPPSDIVLDVARAAQPEILQMAALRLERLGAGAALPGEIGTGFELAMAGAGKPGDSPFPHLSSAERTGLSPAGSASGRGRTETGLGPAQQFEAVFLQQVVETMLPKDAEAVFGKGSSGEIWKSMMAEQVANQIAASGGVGIAGLLNDTLKGTAA</sequence>
<keyword evidence="4" id="KW-1185">Reference proteome</keyword>
<evidence type="ECO:0000313" key="4">
    <source>
        <dbReference type="Proteomes" id="UP000605148"/>
    </source>
</evidence>
<gene>
    <name evidence="3" type="ORF">GCM10011316_27290</name>
</gene>
<dbReference type="Proteomes" id="UP000605148">
    <property type="component" value="Unassembled WGS sequence"/>
</dbReference>
<organism evidence="3 4">
    <name type="scientific">Roseibium aquae</name>
    <dbReference type="NCBI Taxonomy" id="1323746"/>
    <lineage>
        <taxon>Bacteria</taxon>
        <taxon>Pseudomonadati</taxon>
        <taxon>Pseudomonadota</taxon>
        <taxon>Alphaproteobacteria</taxon>
        <taxon>Hyphomicrobiales</taxon>
        <taxon>Stappiaceae</taxon>
        <taxon>Roseibium</taxon>
    </lineage>
</organism>